<feature type="binding site" evidence="5">
    <location>
        <position position="83"/>
    </location>
    <ligand>
        <name>isopentenyl diphosphate</name>
        <dbReference type="ChEBI" id="CHEBI:128769"/>
    </ligand>
</feature>
<feature type="binding site" evidence="5">
    <location>
        <position position="105"/>
    </location>
    <ligand>
        <name>[4Fe-4S] cluster</name>
        <dbReference type="ChEBI" id="CHEBI:49883"/>
    </ligand>
</feature>
<dbReference type="NCBIfam" id="TIGR00216">
    <property type="entry name" value="ispH_lytB"/>
    <property type="match status" value="1"/>
</dbReference>
<dbReference type="GO" id="GO:0016114">
    <property type="term" value="P:terpenoid biosynthetic process"/>
    <property type="evidence" value="ECO:0007669"/>
    <property type="project" value="UniProtKB-UniRule"/>
</dbReference>
<evidence type="ECO:0000313" key="7">
    <source>
        <dbReference type="Proteomes" id="UP000478417"/>
    </source>
</evidence>
<feature type="binding site" evidence="5">
    <location>
        <position position="229"/>
    </location>
    <ligand>
        <name>isopentenyl diphosphate</name>
        <dbReference type="ChEBI" id="CHEBI:128769"/>
    </ligand>
</feature>
<keyword evidence="4 5" id="KW-0411">Iron-sulfur</keyword>
<organism evidence="6 7">
    <name type="scientific">Oceanipulchritudo coccoides</name>
    <dbReference type="NCBI Taxonomy" id="2706888"/>
    <lineage>
        <taxon>Bacteria</taxon>
        <taxon>Pseudomonadati</taxon>
        <taxon>Verrucomicrobiota</taxon>
        <taxon>Opitutia</taxon>
        <taxon>Puniceicoccales</taxon>
        <taxon>Oceanipulchritudinaceae</taxon>
        <taxon>Oceanipulchritudo</taxon>
    </lineage>
</organism>
<feature type="binding site" evidence="5">
    <location>
        <position position="273"/>
    </location>
    <ligand>
        <name>isopentenyl diphosphate</name>
        <dbReference type="ChEBI" id="CHEBI:128769"/>
    </ligand>
</feature>
<feature type="binding site" evidence="5">
    <location>
        <position position="229"/>
    </location>
    <ligand>
        <name>(2E)-4-hydroxy-3-methylbut-2-enyl diphosphate</name>
        <dbReference type="ChEBI" id="CHEBI:128753"/>
    </ligand>
</feature>
<dbReference type="UniPathway" id="UPA00059">
    <property type="reaction ID" value="UER00105"/>
</dbReference>
<dbReference type="RefSeq" id="WP_163965141.1">
    <property type="nucleotide sequence ID" value="NZ_JAAGNX010000002.1"/>
</dbReference>
<feature type="binding site" evidence="5">
    <location>
        <position position="200"/>
    </location>
    <ligand>
        <name>[4Fe-4S] cluster</name>
        <dbReference type="ChEBI" id="CHEBI:49883"/>
    </ligand>
</feature>
<dbReference type="GO" id="GO:0050992">
    <property type="term" value="P:dimethylallyl diphosphate biosynthetic process"/>
    <property type="evidence" value="ECO:0007669"/>
    <property type="project" value="UniProtKB-UniRule"/>
</dbReference>
<comment type="catalytic activity">
    <reaction evidence="5">
        <text>dimethylallyl diphosphate + 2 oxidized [2Fe-2S]-[ferredoxin] + H2O = (2E)-4-hydroxy-3-methylbut-2-enyl diphosphate + 2 reduced [2Fe-2S]-[ferredoxin] + 2 H(+)</text>
        <dbReference type="Rhea" id="RHEA:24825"/>
        <dbReference type="Rhea" id="RHEA-COMP:10000"/>
        <dbReference type="Rhea" id="RHEA-COMP:10001"/>
        <dbReference type="ChEBI" id="CHEBI:15377"/>
        <dbReference type="ChEBI" id="CHEBI:15378"/>
        <dbReference type="ChEBI" id="CHEBI:33737"/>
        <dbReference type="ChEBI" id="CHEBI:33738"/>
        <dbReference type="ChEBI" id="CHEBI:57623"/>
        <dbReference type="ChEBI" id="CHEBI:128753"/>
        <dbReference type="EC" id="1.17.7.4"/>
    </reaction>
</comment>
<feature type="binding site" evidence="5">
    <location>
        <position position="231"/>
    </location>
    <ligand>
        <name>isopentenyl diphosphate</name>
        <dbReference type="ChEBI" id="CHEBI:128769"/>
    </ligand>
</feature>
<feature type="binding site" evidence="5">
    <location>
        <position position="229"/>
    </location>
    <ligand>
        <name>dimethylallyl diphosphate</name>
        <dbReference type="ChEBI" id="CHEBI:57623"/>
    </ligand>
</feature>
<feature type="active site" description="Proton donor" evidence="5">
    <location>
        <position position="135"/>
    </location>
</feature>
<evidence type="ECO:0000256" key="3">
    <source>
        <dbReference type="ARBA" id="ARBA00023004"/>
    </source>
</evidence>
<evidence type="ECO:0000313" key="6">
    <source>
        <dbReference type="EMBL" id="NDV62735.1"/>
    </source>
</evidence>
<dbReference type="Gene3D" id="3.40.50.11270">
    <property type="match status" value="1"/>
</dbReference>
<feature type="binding site" evidence="5">
    <location>
        <position position="41"/>
    </location>
    <ligand>
        <name>isopentenyl diphosphate</name>
        <dbReference type="ChEBI" id="CHEBI:128769"/>
    </ligand>
</feature>
<comment type="similarity">
    <text evidence="5">Belongs to the IspH family.</text>
</comment>
<dbReference type="EMBL" id="JAAGNX010000002">
    <property type="protein sequence ID" value="NDV62735.1"/>
    <property type="molecule type" value="Genomic_DNA"/>
</dbReference>
<comment type="caution">
    <text evidence="5">Lacks conserved residue(s) required for the propagation of feature annotation.</text>
</comment>
<evidence type="ECO:0000256" key="1">
    <source>
        <dbReference type="ARBA" id="ARBA00022485"/>
    </source>
</evidence>
<feature type="binding site" evidence="5">
    <location>
        <position position="83"/>
    </location>
    <ligand>
        <name>(2E)-4-hydroxy-3-methylbut-2-enyl diphosphate</name>
        <dbReference type="ChEBI" id="CHEBI:128753"/>
    </ligand>
</feature>
<dbReference type="PANTHER" id="PTHR30426:SF0">
    <property type="entry name" value="4-HYDROXY-3-METHYLBUT-2-ENYL DIPHOSPHATE REDUCTASE"/>
    <property type="match status" value="1"/>
</dbReference>
<keyword evidence="1 5" id="KW-0004">4Fe-4S</keyword>
<comment type="caution">
    <text evidence="6">The sequence shown here is derived from an EMBL/GenBank/DDBJ whole genome shotgun (WGS) entry which is preliminary data.</text>
</comment>
<dbReference type="Proteomes" id="UP000478417">
    <property type="component" value="Unassembled WGS sequence"/>
</dbReference>
<feature type="binding site" evidence="5">
    <location>
        <position position="133"/>
    </location>
    <ligand>
        <name>isopentenyl diphosphate</name>
        <dbReference type="ChEBI" id="CHEBI:128769"/>
    </ligand>
</feature>
<evidence type="ECO:0000256" key="4">
    <source>
        <dbReference type="ARBA" id="ARBA00023014"/>
    </source>
</evidence>
<dbReference type="GO" id="GO:0051745">
    <property type="term" value="F:4-hydroxy-3-methylbut-2-enyl diphosphate reductase activity"/>
    <property type="evidence" value="ECO:0007669"/>
    <property type="project" value="UniProtKB-UniRule"/>
</dbReference>
<dbReference type="GO" id="GO:0046872">
    <property type="term" value="F:metal ion binding"/>
    <property type="evidence" value="ECO:0007669"/>
    <property type="project" value="UniProtKB-KW"/>
</dbReference>
<feature type="binding site" evidence="5">
    <location>
        <position position="231"/>
    </location>
    <ligand>
        <name>dimethylallyl diphosphate</name>
        <dbReference type="ChEBI" id="CHEBI:57623"/>
    </ligand>
</feature>
<feature type="binding site" evidence="5">
    <location>
        <position position="41"/>
    </location>
    <ligand>
        <name>(2E)-4-hydroxy-3-methylbut-2-enyl diphosphate</name>
        <dbReference type="ChEBI" id="CHEBI:128753"/>
    </ligand>
</feature>
<gene>
    <name evidence="5 6" type="primary">ispH</name>
    <name evidence="6" type="ORF">G0Q06_09760</name>
</gene>
<feature type="binding site" evidence="5">
    <location>
        <position position="133"/>
    </location>
    <ligand>
        <name>dimethylallyl diphosphate</name>
        <dbReference type="ChEBI" id="CHEBI:57623"/>
    </ligand>
</feature>
<evidence type="ECO:0000256" key="5">
    <source>
        <dbReference type="HAMAP-Rule" id="MF_00191"/>
    </source>
</evidence>
<feature type="binding site" evidence="5">
    <location>
        <position position="273"/>
    </location>
    <ligand>
        <name>dimethylallyl diphosphate</name>
        <dbReference type="ChEBI" id="CHEBI:57623"/>
    </ligand>
</feature>
<dbReference type="Gene3D" id="3.40.1010.20">
    <property type="entry name" value="4-hydroxy-3-methylbut-2-enyl diphosphate reductase, catalytic domain"/>
    <property type="match status" value="2"/>
</dbReference>
<comment type="function">
    <text evidence="5">Catalyzes the conversion of 1-hydroxy-2-methyl-2-(E)-butenyl 4-diphosphate (HMBPP) into a mixture of isopentenyl diphosphate (IPP) and dimethylallyl diphosphate (DMAPP). Acts in the terminal step of the DOXP/MEP pathway for isoprenoid precursor biosynthesis.</text>
</comment>
<keyword evidence="5" id="KW-0414">Isoprene biosynthesis</keyword>
<keyword evidence="7" id="KW-1185">Reference proteome</keyword>
<dbReference type="PANTHER" id="PTHR30426">
    <property type="entry name" value="4-HYDROXY-3-METHYLBUT-2-ENYL DIPHOSPHATE REDUCTASE"/>
    <property type="match status" value="1"/>
</dbReference>
<keyword evidence="3 5" id="KW-0408">Iron</keyword>
<dbReference type="CDD" id="cd13944">
    <property type="entry name" value="lytB_ispH"/>
    <property type="match status" value="1"/>
</dbReference>
<proteinExistence type="inferred from homology"/>
<sequence>MQVIRAQSAGFCWGVERAIDIARDFATKGRRPVYTDGPLIHNSQMMDRLQSDGIREVGDYQSSSNLDLKADPEENAVLVVRAHGISPERRKYLKSIGIDFKDATCPDVGIVAGKIRMHAKKGYSTVIFGDEKHPEVIGLMGYTEGKGHPVQSEEDIDALPDLGEKVVMVSQTTMFTDDFRRLADHLKTRFPNTLIFDTICGATKDRQGDIAVLFEQEVEAFVVIGGHHSANTCKLALLARKTNLPVYHIETAKEIDQDVMRRYAKVGVTAGASTPEFLISEVCNQLAAIDHDPGQKS</sequence>
<feature type="binding site" evidence="5">
    <location>
        <position position="172"/>
    </location>
    <ligand>
        <name>(2E)-4-hydroxy-3-methylbut-2-enyl diphosphate</name>
        <dbReference type="ChEBI" id="CHEBI:128753"/>
    </ligand>
</feature>
<feature type="binding site" evidence="5">
    <location>
        <position position="273"/>
    </location>
    <ligand>
        <name>(2E)-4-hydroxy-3-methylbut-2-enyl diphosphate</name>
        <dbReference type="ChEBI" id="CHEBI:128753"/>
    </ligand>
</feature>
<comment type="catalytic activity">
    <reaction evidence="5">
        <text>isopentenyl diphosphate + 2 oxidized [2Fe-2S]-[ferredoxin] + H2O = (2E)-4-hydroxy-3-methylbut-2-enyl diphosphate + 2 reduced [2Fe-2S]-[ferredoxin] + 2 H(+)</text>
        <dbReference type="Rhea" id="RHEA:24488"/>
        <dbReference type="Rhea" id="RHEA-COMP:10000"/>
        <dbReference type="Rhea" id="RHEA-COMP:10001"/>
        <dbReference type="ChEBI" id="CHEBI:15377"/>
        <dbReference type="ChEBI" id="CHEBI:15378"/>
        <dbReference type="ChEBI" id="CHEBI:33737"/>
        <dbReference type="ChEBI" id="CHEBI:33738"/>
        <dbReference type="ChEBI" id="CHEBI:128753"/>
        <dbReference type="ChEBI" id="CHEBI:128769"/>
        <dbReference type="EC" id="1.17.7.4"/>
    </reaction>
</comment>
<dbReference type="GO" id="GO:0051539">
    <property type="term" value="F:4 iron, 4 sulfur cluster binding"/>
    <property type="evidence" value="ECO:0007669"/>
    <property type="project" value="UniProtKB-UniRule"/>
</dbReference>
<dbReference type="HAMAP" id="MF_00191">
    <property type="entry name" value="IspH"/>
    <property type="match status" value="1"/>
</dbReference>
<comment type="pathway">
    <text evidence="5">Isoprenoid biosynthesis; dimethylallyl diphosphate biosynthesis; dimethylallyl diphosphate from (2E)-4-hydroxy-3-methylbutenyl diphosphate: step 1/1.</text>
</comment>
<dbReference type="InterPro" id="IPR003451">
    <property type="entry name" value="LytB/IspH"/>
</dbReference>
<feature type="binding site" evidence="5">
    <location>
        <position position="231"/>
    </location>
    <ligand>
        <name>(2E)-4-hydroxy-3-methylbut-2-enyl diphosphate</name>
        <dbReference type="ChEBI" id="CHEBI:128753"/>
    </ligand>
</feature>
<comment type="pathway">
    <text evidence="5">Isoprenoid biosynthesis; isopentenyl diphosphate biosynthesis via DXP pathway; isopentenyl diphosphate from 1-deoxy-D-xylulose 5-phosphate: step 6/6.</text>
</comment>
<comment type="cofactor">
    <cofactor evidence="5">
        <name>[4Fe-4S] cluster</name>
        <dbReference type="ChEBI" id="CHEBI:49883"/>
    </cofactor>
    <text evidence="5">Binds 1 [4Fe-4S] cluster per subunit.</text>
</comment>
<accession>A0A6B2M4H4</accession>
<dbReference type="UniPathway" id="UPA00056">
    <property type="reaction ID" value="UER00097"/>
</dbReference>
<keyword evidence="5 6" id="KW-0560">Oxidoreductase</keyword>
<dbReference type="GO" id="GO:0019288">
    <property type="term" value="P:isopentenyl diphosphate biosynthetic process, methylerythritol 4-phosphate pathway"/>
    <property type="evidence" value="ECO:0007669"/>
    <property type="project" value="UniProtKB-UniRule"/>
</dbReference>
<name>A0A6B2M4H4_9BACT</name>
<evidence type="ECO:0000256" key="2">
    <source>
        <dbReference type="ARBA" id="ARBA00022723"/>
    </source>
</evidence>
<feature type="binding site" evidence="5">
    <location>
        <position position="83"/>
    </location>
    <ligand>
        <name>dimethylallyl diphosphate</name>
        <dbReference type="ChEBI" id="CHEBI:57623"/>
    </ligand>
</feature>
<protein>
    <recommendedName>
        <fullName evidence="5">4-hydroxy-3-methylbut-2-enyl diphosphate reductase</fullName>
        <shortName evidence="5">HMBPP reductase</shortName>
        <ecNumber evidence="5">1.17.7.4</ecNumber>
    </recommendedName>
</protein>
<feature type="binding site" evidence="5">
    <location>
        <position position="41"/>
    </location>
    <ligand>
        <name>dimethylallyl diphosphate</name>
        <dbReference type="ChEBI" id="CHEBI:57623"/>
    </ligand>
</feature>
<keyword evidence="2 5" id="KW-0479">Metal-binding</keyword>
<dbReference type="AlphaFoldDB" id="A0A6B2M4H4"/>
<reference evidence="6 7" key="1">
    <citation type="submission" date="2020-02" db="EMBL/GenBank/DDBJ databases">
        <title>Albibacoteraceae fam. nov., the first described family within the subdivision 4 Verrucomicrobia.</title>
        <authorList>
            <person name="Xi F."/>
        </authorList>
    </citation>
    <scope>NUCLEOTIDE SEQUENCE [LARGE SCALE GENOMIC DNA]</scope>
    <source>
        <strain evidence="6 7">CK1056</strain>
    </source>
</reference>
<dbReference type="Pfam" id="PF02401">
    <property type="entry name" value="LYTB"/>
    <property type="match status" value="1"/>
</dbReference>
<feature type="binding site" evidence="5">
    <location>
        <position position="12"/>
    </location>
    <ligand>
        <name>[4Fe-4S] cluster</name>
        <dbReference type="ChEBI" id="CHEBI:49883"/>
    </ligand>
</feature>
<dbReference type="EC" id="1.17.7.4" evidence="5"/>
<feature type="binding site" evidence="5">
    <location>
        <position position="133"/>
    </location>
    <ligand>
        <name>(2E)-4-hydroxy-3-methylbut-2-enyl diphosphate</name>
        <dbReference type="ChEBI" id="CHEBI:128753"/>
    </ligand>
</feature>